<feature type="transmembrane region" description="Helical" evidence="8">
    <location>
        <begin position="12"/>
        <end position="33"/>
    </location>
</feature>
<protein>
    <submittedName>
        <fullName evidence="9">Uncharacterized protein</fullName>
    </submittedName>
</protein>
<dbReference type="Proteomes" id="UP001139333">
    <property type="component" value="Unassembled WGS sequence"/>
</dbReference>
<evidence type="ECO:0000256" key="1">
    <source>
        <dbReference type="ARBA" id="ARBA00004236"/>
    </source>
</evidence>
<dbReference type="AlphaFoldDB" id="A0A9X2CH21"/>
<feature type="region of interest" description="Disordered" evidence="7">
    <location>
        <begin position="198"/>
        <end position="218"/>
    </location>
</feature>
<keyword evidence="5 8" id="KW-1133">Transmembrane helix</keyword>
<evidence type="ECO:0000256" key="7">
    <source>
        <dbReference type="SAM" id="MobiDB-lite"/>
    </source>
</evidence>
<organism evidence="9 10">
    <name type="scientific">Shewanella gaetbuli</name>
    <dbReference type="NCBI Taxonomy" id="220752"/>
    <lineage>
        <taxon>Bacteria</taxon>
        <taxon>Pseudomonadati</taxon>
        <taxon>Pseudomonadota</taxon>
        <taxon>Gammaproteobacteria</taxon>
        <taxon>Alteromonadales</taxon>
        <taxon>Shewanellaceae</taxon>
        <taxon>Shewanella</taxon>
    </lineage>
</organism>
<keyword evidence="6 8" id="KW-0472">Membrane</keyword>
<reference evidence="9" key="1">
    <citation type="submission" date="2022-01" db="EMBL/GenBank/DDBJ databases">
        <title>Whole genome-based taxonomy of the Shewanellaceae.</title>
        <authorList>
            <person name="Martin-Rodriguez A.J."/>
        </authorList>
    </citation>
    <scope>NUCLEOTIDE SEQUENCE</scope>
    <source>
        <strain evidence="9">DSM 16422</strain>
    </source>
</reference>
<evidence type="ECO:0000256" key="8">
    <source>
        <dbReference type="SAM" id="Phobius"/>
    </source>
</evidence>
<name>A0A9X2CH21_9GAMM</name>
<dbReference type="EMBL" id="JAKIKP010000001">
    <property type="protein sequence ID" value="MCL1141512.1"/>
    <property type="molecule type" value="Genomic_DNA"/>
</dbReference>
<sequence>MIFVKGLKKRQKFSRIVQVLIAIGLVTGLVHLWQTNLKNGQKLLSSQTQLMARTLAQQAANGAAPAMFLQNDEQLQWLTSTLVTDPKVISVNIYNSQGVRLAFDQSVTEKSMAPDSEEMRQLLAQYPPLIENVMQDENNLGYVEVRLNLSEFFNEITYLHQQNMELLKWMLMVAALIGFLLSRSLSFKRADFDRRKTRTKQLKKRLASKPTQSAEDEQ</sequence>
<evidence type="ECO:0000256" key="3">
    <source>
        <dbReference type="ARBA" id="ARBA00022475"/>
    </source>
</evidence>
<feature type="compositionally biased region" description="Basic residues" evidence="7">
    <location>
        <begin position="198"/>
        <end position="207"/>
    </location>
</feature>
<keyword evidence="10" id="KW-1185">Reference proteome</keyword>
<evidence type="ECO:0000313" key="9">
    <source>
        <dbReference type="EMBL" id="MCL1141512.1"/>
    </source>
</evidence>
<gene>
    <name evidence="9" type="ORF">L2672_02190</name>
</gene>
<comment type="caution">
    <text evidence="9">The sequence shown here is derived from an EMBL/GenBank/DDBJ whole genome shotgun (WGS) entry which is preliminary data.</text>
</comment>
<evidence type="ECO:0000313" key="10">
    <source>
        <dbReference type="Proteomes" id="UP001139333"/>
    </source>
</evidence>
<evidence type="ECO:0000256" key="6">
    <source>
        <dbReference type="ARBA" id="ARBA00023136"/>
    </source>
</evidence>
<feature type="transmembrane region" description="Helical" evidence="8">
    <location>
        <begin position="166"/>
        <end position="186"/>
    </location>
</feature>
<comment type="subcellular location">
    <subcellularLocation>
        <location evidence="1">Cell membrane</location>
    </subcellularLocation>
</comment>
<proteinExistence type="inferred from homology"/>
<evidence type="ECO:0000256" key="5">
    <source>
        <dbReference type="ARBA" id="ARBA00022989"/>
    </source>
</evidence>
<keyword evidence="3" id="KW-1003">Cell membrane</keyword>
<evidence type="ECO:0000256" key="2">
    <source>
        <dbReference type="ARBA" id="ARBA00005362"/>
    </source>
</evidence>
<dbReference type="Pfam" id="PF10144">
    <property type="entry name" value="SMP_2"/>
    <property type="match status" value="1"/>
</dbReference>
<dbReference type="GO" id="GO:0005886">
    <property type="term" value="C:plasma membrane"/>
    <property type="evidence" value="ECO:0007669"/>
    <property type="project" value="UniProtKB-SubCell"/>
</dbReference>
<evidence type="ECO:0000256" key="4">
    <source>
        <dbReference type="ARBA" id="ARBA00022692"/>
    </source>
</evidence>
<dbReference type="RefSeq" id="WP_248994186.1">
    <property type="nucleotide sequence ID" value="NZ_JAKIKP010000001.1"/>
</dbReference>
<feature type="compositionally biased region" description="Polar residues" evidence="7">
    <location>
        <begin position="209"/>
        <end position="218"/>
    </location>
</feature>
<comment type="similarity">
    <text evidence="2">Belongs to the Smp family.</text>
</comment>
<dbReference type="InterPro" id="IPR019305">
    <property type="entry name" value="Uncharacterised_Smp"/>
</dbReference>
<accession>A0A9X2CH21</accession>
<keyword evidence="4 8" id="KW-0812">Transmembrane</keyword>